<evidence type="ECO:0000313" key="3">
    <source>
        <dbReference type="Proteomes" id="UP001153737"/>
    </source>
</evidence>
<organism evidence="2 3">
    <name type="scientific">Phaedon cochleariae</name>
    <name type="common">Mustard beetle</name>
    <dbReference type="NCBI Taxonomy" id="80249"/>
    <lineage>
        <taxon>Eukaryota</taxon>
        <taxon>Metazoa</taxon>
        <taxon>Ecdysozoa</taxon>
        <taxon>Arthropoda</taxon>
        <taxon>Hexapoda</taxon>
        <taxon>Insecta</taxon>
        <taxon>Pterygota</taxon>
        <taxon>Neoptera</taxon>
        <taxon>Endopterygota</taxon>
        <taxon>Coleoptera</taxon>
        <taxon>Polyphaga</taxon>
        <taxon>Cucujiformia</taxon>
        <taxon>Chrysomeloidea</taxon>
        <taxon>Chrysomelidae</taxon>
        <taxon>Chrysomelinae</taxon>
        <taxon>Chrysomelini</taxon>
        <taxon>Phaedon</taxon>
    </lineage>
</organism>
<feature type="region of interest" description="Disordered" evidence="1">
    <location>
        <begin position="110"/>
        <end position="139"/>
    </location>
</feature>
<feature type="compositionally biased region" description="Polar residues" evidence="1">
    <location>
        <begin position="1"/>
        <end position="18"/>
    </location>
</feature>
<accession>A0A9N9S9V7</accession>
<reference evidence="2" key="1">
    <citation type="submission" date="2022-01" db="EMBL/GenBank/DDBJ databases">
        <authorList>
            <person name="King R."/>
        </authorList>
    </citation>
    <scope>NUCLEOTIDE SEQUENCE</scope>
</reference>
<reference evidence="2" key="2">
    <citation type="submission" date="2022-10" db="EMBL/GenBank/DDBJ databases">
        <authorList>
            <consortium name="ENA_rothamsted_submissions"/>
            <consortium name="culmorum"/>
            <person name="King R."/>
        </authorList>
    </citation>
    <scope>NUCLEOTIDE SEQUENCE</scope>
</reference>
<feature type="region of interest" description="Disordered" evidence="1">
    <location>
        <begin position="227"/>
        <end position="296"/>
    </location>
</feature>
<proteinExistence type="predicted"/>
<keyword evidence="3" id="KW-1185">Reference proteome</keyword>
<feature type="compositionally biased region" description="Low complexity" evidence="1">
    <location>
        <begin position="110"/>
        <end position="119"/>
    </location>
</feature>
<name>A0A9N9S9V7_PHACE</name>
<sequence length="354" mass="38890">MGQQILINQPSPQNQAAPRQQLNQHLWSQQQTPQIPGQQQIIRHPVNVIQQGSPRVQWSPTGQQGAGPPPQRQFIQLDARTHQELQKMPPEQQAIFVAKIQRHRQFLKQGGQPAQQAPGLSPINQGVGGGGQFGEQGQQQQVQIRQFRLQHLQLQREQAQKSHLAQQQGAIQQPTIVRPIGQPPQPADSTANMAQAQVDGGVQHPLVVNAKTKTALANMLSIKLQSGGSSVGGGGQRAEAMAEPHKPLSQLSSHRKSHLHPNHRNEKLSQLQHESLSQLHTTSSSATLSTSQSRIQGATPSIESILPSTAVQPASSNPQLFEELDKELERFLRGSASQESVVWMRDIHKDVNKL</sequence>
<dbReference type="AlphaFoldDB" id="A0A9N9S9V7"/>
<gene>
    <name evidence="2" type="ORF">PHAECO_LOCUS2754</name>
</gene>
<dbReference type="EMBL" id="OU896717">
    <property type="protein sequence ID" value="CAG9814580.1"/>
    <property type="molecule type" value="Genomic_DNA"/>
</dbReference>
<feature type="region of interest" description="Disordered" evidence="1">
    <location>
        <begin position="1"/>
        <end position="37"/>
    </location>
</feature>
<evidence type="ECO:0000256" key="1">
    <source>
        <dbReference type="SAM" id="MobiDB-lite"/>
    </source>
</evidence>
<dbReference type="Proteomes" id="UP001153737">
    <property type="component" value="Chromosome 11"/>
</dbReference>
<evidence type="ECO:0000313" key="2">
    <source>
        <dbReference type="EMBL" id="CAG9814580.1"/>
    </source>
</evidence>
<protein>
    <submittedName>
        <fullName evidence="2">Uncharacterized protein</fullName>
    </submittedName>
</protein>
<feature type="compositionally biased region" description="Low complexity" evidence="1">
    <location>
        <begin position="20"/>
        <end position="37"/>
    </location>
</feature>
<feature type="compositionally biased region" description="Low complexity" evidence="1">
    <location>
        <begin position="268"/>
        <end position="293"/>
    </location>
</feature>
<feature type="compositionally biased region" description="Basic residues" evidence="1">
    <location>
        <begin position="253"/>
        <end position="262"/>
    </location>
</feature>